<accession>A0A5B6X5H8</accession>
<dbReference type="PANTHER" id="PTHR35317">
    <property type="entry name" value="OS04G0629600 PROTEIN"/>
    <property type="match status" value="1"/>
</dbReference>
<dbReference type="AlphaFoldDB" id="A0A5B6X5H8"/>
<dbReference type="GO" id="GO:0008270">
    <property type="term" value="F:zinc ion binding"/>
    <property type="evidence" value="ECO:0007669"/>
    <property type="project" value="InterPro"/>
</dbReference>
<evidence type="ECO:0000313" key="3">
    <source>
        <dbReference type="Proteomes" id="UP000325315"/>
    </source>
</evidence>
<comment type="caution">
    <text evidence="2">The sequence shown here is derived from an EMBL/GenBank/DDBJ whole genome shotgun (WGS) entry which is preliminary data.</text>
</comment>
<dbReference type="OrthoDB" id="418757at2759"/>
<organism evidence="2 3">
    <name type="scientific">Gossypium australe</name>
    <dbReference type="NCBI Taxonomy" id="47621"/>
    <lineage>
        <taxon>Eukaryota</taxon>
        <taxon>Viridiplantae</taxon>
        <taxon>Streptophyta</taxon>
        <taxon>Embryophyta</taxon>
        <taxon>Tracheophyta</taxon>
        <taxon>Spermatophyta</taxon>
        <taxon>Magnoliopsida</taxon>
        <taxon>eudicotyledons</taxon>
        <taxon>Gunneridae</taxon>
        <taxon>Pentapetalae</taxon>
        <taxon>rosids</taxon>
        <taxon>malvids</taxon>
        <taxon>Malvales</taxon>
        <taxon>Malvaceae</taxon>
        <taxon>Malvoideae</taxon>
        <taxon>Gossypium</taxon>
    </lineage>
</organism>
<dbReference type="SUPFAM" id="SSF57756">
    <property type="entry name" value="Retrovirus zinc finger-like domains"/>
    <property type="match status" value="1"/>
</dbReference>
<reference evidence="3" key="1">
    <citation type="journal article" date="2019" name="Plant Biotechnol. J.">
        <title>Genome sequencing of the Australian wild diploid species Gossypium australe highlights disease resistance and delayed gland morphogenesis.</title>
        <authorList>
            <person name="Cai Y."/>
            <person name="Cai X."/>
            <person name="Wang Q."/>
            <person name="Wang P."/>
            <person name="Zhang Y."/>
            <person name="Cai C."/>
            <person name="Xu Y."/>
            <person name="Wang K."/>
            <person name="Zhou Z."/>
            <person name="Wang C."/>
            <person name="Geng S."/>
            <person name="Li B."/>
            <person name="Dong Q."/>
            <person name="Hou Y."/>
            <person name="Wang H."/>
            <person name="Ai P."/>
            <person name="Liu Z."/>
            <person name="Yi F."/>
            <person name="Sun M."/>
            <person name="An G."/>
            <person name="Cheng J."/>
            <person name="Zhang Y."/>
            <person name="Shi Q."/>
            <person name="Xie Y."/>
            <person name="Shi X."/>
            <person name="Chang Y."/>
            <person name="Huang F."/>
            <person name="Chen Y."/>
            <person name="Hong S."/>
            <person name="Mi L."/>
            <person name="Sun Q."/>
            <person name="Zhang L."/>
            <person name="Zhou B."/>
            <person name="Peng R."/>
            <person name="Zhang X."/>
            <person name="Liu F."/>
        </authorList>
    </citation>
    <scope>NUCLEOTIDE SEQUENCE [LARGE SCALE GENOMIC DNA]</scope>
    <source>
        <strain evidence="3">cv. PA1801</strain>
    </source>
</reference>
<evidence type="ECO:0000313" key="2">
    <source>
        <dbReference type="EMBL" id="KAA3488255.1"/>
    </source>
</evidence>
<dbReference type="InterPro" id="IPR036875">
    <property type="entry name" value="Znf_CCHC_sf"/>
</dbReference>
<name>A0A5B6X5H8_9ROSI</name>
<proteinExistence type="predicted"/>
<evidence type="ECO:0000256" key="1">
    <source>
        <dbReference type="SAM" id="MobiDB-lite"/>
    </source>
</evidence>
<sequence length="405" mass="47610">MENCKLSSTLIAQGEKLTSNEDVEKVDERSYRRLSTAKAEYVAVAIVVNQAIWLRKLLNDLNLMKEEATTIKCDNQSAVANVKNPVFRGRKNHIKIKYHFMREAEQAKEVTLVHYSSQDQLANILTKLLGKMRFEKLCYDIGVRNMEDETMPESLPMHYNFQHLAILKAFELHLGLLWIRNVLKTCPLMQKLELHASFWVMVELISQLIYHNDECAKKYKAMACLQNGVSDVTRIMSCDTPKCEKLKEEFQEYDKTRQQQLINLRRNFENLKIKESESIKQYSDRIMATLKNIRLLGDKFNDKRIVEKVVTTLPEKRASRQEKHIEEAFQAKNKEDLSSSNNEEKKGWTEKKEKSWRDSRMEKNPPCSHCKNTNHLEMYCWFMPDIQCRGCKQFGHMERVCKNKQ</sequence>
<dbReference type="Proteomes" id="UP000325315">
    <property type="component" value="Unassembled WGS sequence"/>
</dbReference>
<gene>
    <name evidence="2" type="ORF">EPI10_032025</name>
</gene>
<dbReference type="GO" id="GO:0003676">
    <property type="term" value="F:nucleic acid binding"/>
    <property type="evidence" value="ECO:0007669"/>
    <property type="project" value="InterPro"/>
</dbReference>
<dbReference type="CDD" id="cd09272">
    <property type="entry name" value="RNase_HI_RT_Ty1"/>
    <property type="match status" value="1"/>
</dbReference>
<dbReference type="Gene3D" id="4.10.60.10">
    <property type="entry name" value="Zinc finger, CCHC-type"/>
    <property type="match status" value="1"/>
</dbReference>
<dbReference type="Pfam" id="PF14223">
    <property type="entry name" value="Retrotran_gag_2"/>
    <property type="match status" value="1"/>
</dbReference>
<protein>
    <submittedName>
        <fullName evidence="2">Pleiotropic drug resistance protein 3-like</fullName>
    </submittedName>
</protein>
<feature type="compositionally biased region" description="Basic and acidic residues" evidence="1">
    <location>
        <begin position="328"/>
        <end position="363"/>
    </location>
</feature>
<feature type="region of interest" description="Disordered" evidence="1">
    <location>
        <begin position="328"/>
        <end position="364"/>
    </location>
</feature>
<dbReference type="PANTHER" id="PTHR35317:SF31">
    <property type="entry name" value="DUF4219 DOMAIN-CONTAINING PROTEIN"/>
    <property type="match status" value="1"/>
</dbReference>
<dbReference type="EMBL" id="SMMG02000001">
    <property type="protein sequence ID" value="KAA3488255.1"/>
    <property type="molecule type" value="Genomic_DNA"/>
</dbReference>
<keyword evidence="3" id="KW-1185">Reference proteome</keyword>